<keyword evidence="1" id="KW-1133">Transmembrane helix</keyword>
<keyword evidence="1" id="KW-0472">Membrane</keyword>
<accession>A0A158A4U0</accession>
<feature type="transmembrane region" description="Helical" evidence="1">
    <location>
        <begin position="725"/>
        <end position="746"/>
    </location>
</feature>
<dbReference type="EMBL" id="FCNX02000002">
    <property type="protein sequence ID" value="SAK52107.1"/>
    <property type="molecule type" value="Genomic_DNA"/>
</dbReference>
<reference evidence="3" key="1">
    <citation type="submission" date="2016-01" db="EMBL/GenBank/DDBJ databases">
        <authorList>
            <person name="Peeters C."/>
        </authorList>
    </citation>
    <scope>NUCLEOTIDE SEQUENCE</scope>
    <source>
        <strain evidence="3">LMG 29320</strain>
    </source>
</reference>
<dbReference type="Proteomes" id="UP000054903">
    <property type="component" value="Unassembled WGS sequence"/>
</dbReference>
<comment type="caution">
    <text evidence="3">The sequence shown here is derived from an EMBL/GenBank/DDBJ whole genome shotgun (WGS) entry which is preliminary data.</text>
</comment>
<feature type="chain" id="PRO_5042509383" evidence="2">
    <location>
        <begin position="50"/>
        <end position="765"/>
    </location>
</feature>
<dbReference type="Gene3D" id="2.60.120.260">
    <property type="entry name" value="Galactose-binding domain-like"/>
    <property type="match status" value="1"/>
</dbReference>
<dbReference type="STRING" id="1777138.AWB77_01369"/>
<dbReference type="AlphaFoldDB" id="A0A158A4U0"/>
<sequence>MHRHAPNPPRCAHFESLNLVNDIFKRRGLRAVLASMSLCAALFAGFQHAAFGAATTDGDIAGAIGRLGLDMRETRTVTLRQLGLLESVTLNAPDTRREFFLPVPAGIPISDATLQFDGGYVRGDGGRVTMLLSLDGSPVLARAFTQDAGGVSVNLGVDGAARGAGFVRMGLGFASVINQNECADQTAIGNVLRVDPTTRLTFRFDPADVRDLRTAWSALPFAPVLAVSGRALSTSAFDTAWRTDALLQRDGKRPVMQAFPAVGDTVDLTAVDVPAALRGIPAFAALSAGGKHVIGDDAQRGALVALGARAAFGPDVVVADDALRKSIGGALDALRAQVANTSADALAAFDAWRAHTAAQLTAPLAAGEVRVAHVGGRAMIVVGDTLGIGALAHGWRPIDVSDRVVVHRIDVAQQTRGDTIALSDLGGDPRSVDVQTAASWDARFDLAAASGNGRLPEQVVLDLAASPTLSNGGATATVYFNDVMIGAKLINVDGARQRLVAPIPRYALARTNDLRVTFRRQPDSGCQARQTYPVAVLPSSHLRLAKAAPDDTFAGMAARYASSATVYVPRAWLDDALAAVPRLAVLTGAAGIAPVSAKFAVKSGDTPAQPDGPFLAADVKLANEKNPAMYSAERLALTSPAGDTLLDMSGLSRVAVVSVASAGGQRGVVYRSAGAAPVLTDKLQLSRGNIAVVDGSGVLKQFDTVNPEAMTDEPASSTDWVTRHWARWGIPAVLVVLLLALIALAGHARRRHRNGRGGGDAEDDA</sequence>
<evidence type="ECO:0000313" key="3">
    <source>
        <dbReference type="EMBL" id="SAK52107.1"/>
    </source>
</evidence>
<evidence type="ECO:0000313" key="4">
    <source>
        <dbReference type="Proteomes" id="UP000054903"/>
    </source>
</evidence>
<proteinExistence type="predicted"/>
<gene>
    <name evidence="3" type="ORF">AWB77_01369</name>
</gene>
<feature type="signal peptide" evidence="2">
    <location>
        <begin position="1"/>
        <end position="49"/>
    </location>
</feature>
<evidence type="ECO:0000256" key="1">
    <source>
        <dbReference type="SAM" id="Phobius"/>
    </source>
</evidence>
<protein>
    <submittedName>
        <fullName evidence="3">Bacterial cellulose synthase subunit</fullName>
    </submittedName>
</protein>
<keyword evidence="1" id="KW-0812">Transmembrane</keyword>
<name>A0A158A4U0_9BURK</name>
<keyword evidence="4" id="KW-1185">Reference proteome</keyword>
<organism evidence="3 4">
    <name type="scientific">Caballeronia fortuita</name>
    <dbReference type="NCBI Taxonomy" id="1777138"/>
    <lineage>
        <taxon>Bacteria</taxon>
        <taxon>Pseudomonadati</taxon>
        <taxon>Pseudomonadota</taxon>
        <taxon>Betaproteobacteria</taxon>
        <taxon>Burkholderiales</taxon>
        <taxon>Burkholderiaceae</taxon>
        <taxon>Caballeronia</taxon>
    </lineage>
</organism>
<keyword evidence="2" id="KW-0732">Signal</keyword>
<dbReference type="UniPathway" id="UPA00694"/>
<evidence type="ECO:0000256" key="2">
    <source>
        <dbReference type="SAM" id="SignalP"/>
    </source>
</evidence>